<dbReference type="InterPro" id="IPR053888">
    <property type="entry name" value="MRM3-like_sub_bind"/>
</dbReference>
<dbReference type="InterPro" id="IPR029028">
    <property type="entry name" value="Alpha/beta_knot_MTases"/>
</dbReference>
<dbReference type="EMBL" id="DYXT01000029">
    <property type="protein sequence ID" value="HJE39279.1"/>
    <property type="molecule type" value="Genomic_DNA"/>
</dbReference>
<dbReference type="GO" id="GO:0006396">
    <property type="term" value="P:RNA processing"/>
    <property type="evidence" value="ECO:0007669"/>
    <property type="project" value="InterPro"/>
</dbReference>
<comment type="caution">
    <text evidence="6">The sequence shown here is derived from an EMBL/GenBank/DDBJ whole genome shotgun (WGS) entry which is preliminary data.</text>
</comment>
<dbReference type="Proteomes" id="UP000711407">
    <property type="component" value="Unassembled WGS sequence"/>
</dbReference>
<dbReference type="SUPFAM" id="SSF55315">
    <property type="entry name" value="L30e-like"/>
    <property type="match status" value="1"/>
</dbReference>
<evidence type="ECO:0000259" key="5">
    <source>
        <dbReference type="Pfam" id="PF22435"/>
    </source>
</evidence>
<accession>A0A921E8S0</accession>
<feature type="domain" description="tRNA/rRNA methyltransferase SpoU type" evidence="4">
    <location>
        <begin position="105"/>
        <end position="247"/>
    </location>
</feature>
<evidence type="ECO:0000256" key="1">
    <source>
        <dbReference type="ARBA" id="ARBA00007228"/>
    </source>
</evidence>
<keyword evidence="3" id="KW-0808">Transferase</keyword>
<reference evidence="6" key="2">
    <citation type="submission" date="2021-09" db="EMBL/GenBank/DDBJ databases">
        <authorList>
            <person name="Gilroy R."/>
        </authorList>
    </citation>
    <scope>NUCLEOTIDE SEQUENCE</scope>
    <source>
        <strain evidence="6">4100</strain>
    </source>
</reference>
<dbReference type="AlphaFoldDB" id="A0A921E8S0"/>
<comment type="similarity">
    <text evidence="1">Belongs to the class IV-like SAM-binding methyltransferase superfamily. RNA methyltransferase TrmH family.</text>
</comment>
<dbReference type="Pfam" id="PF22435">
    <property type="entry name" value="MRM3-like_sub_bind"/>
    <property type="match status" value="1"/>
</dbReference>
<proteinExistence type="inferred from homology"/>
<feature type="domain" description="MRM3-like substrate binding" evidence="5">
    <location>
        <begin position="7"/>
        <end position="87"/>
    </location>
</feature>
<dbReference type="SUPFAM" id="SSF75217">
    <property type="entry name" value="alpha/beta knot"/>
    <property type="match status" value="1"/>
</dbReference>
<evidence type="ECO:0000256" key="2">
    <source>
        <dbReference type="ARBA" id="ARBA00022603"/>
    </source>
</evidence>
<evidence type="ECO:0000256" key="3">
    <source>
        <dbReference type="ARBA" id="ARBA00022679"/>
    </source>
</evidence>
<dbReference type="InterPro" id="IPR001537">
    <property type="entry name" value="SpoU_MeTrfase"/>
</dbReference>
<dbReference type="PANTHER" id="PTHR43191:SF2">
    <property type="entry name" value="RRNA METHYLTRANSFERASE 3, MITOCHONDRIAL"/>
    <property type="match status" value="1"/>
</dbReference>
<dbReference type="Gene3D" id="3.30.1330.30">
    <property type="match status" value="1"/>
</dbReference>
<evidence type="ECO:0000313" key="7">
    <source>
        <dbReference type="Proteomes" id="UP000711407"/>
    </source>
</evidence>
<dbReference type="InterPro" id="IPR051259">
    <property type="entry name" value="rRNA_Methyltransferase"/>
</dbReference>
<gene>
    <name evidence="6" type="ORF">K8V47_05945</name>
</gene>
<name>A0A921E8S0_9BACT</name>
<reference evidence="6" key="1">
    <citation type="journal article" date="2021" name="PeerJ">
        <title>Extensive microbial diversity within the chicken gut microbiome revealed by metagenomics and culture.</title>
        <authorList>
            <person name="Gilroy R."/>
            <person name="Ravi A."/>
            <person name="Getino M."/>
            <person name="Pursley I."/>
            <person name="Horton D.L."/>
            <person name="Alikhan N.F."/>
            <person name="Baker D."/>
            <person name="Gharbi K."/>
            <person name="Hall N."/>
            <person name="Watson M."/>
            <person name="Adriaenssens E.M."/>
            <person name="Foster-Nyarko E."/>
            <person name="Jarju S."/>
            <person name="Secka A."/>
            <person name="Antonio M."/>
            <person name="Oren A."/>
            <person name="Chaudhuri R.R."/>
            <person name="La Ragione R."/>
            <person name="Hildebrand F."/>
            <person name="Pallen M.J."/>
        </authorList>
    </citation>
    <scope>NUCLEOTIDE SEQUENCE</scope>
    <source>
        <strain evidence="6">4100</strain>
    </source>
</reference>
<dbReference type="CDD" id="cd18109">
    <property type="entry name" value="SpoU-like_RNA-MTase"/>
    <property type="match status" value="1"/>
</dbReference>
<dbReference type="PANTHER" id="PTHR43191">
    <property type="entry name" value="RRNA METHYLTRANSFERASE 3"/>
    <property type="match status" value="1"/>
</dbReference>
<dbReference type="Gene3D" id="3.40.1280.10">
    <property type="match status" value="1"/>
</dbReference>
<keyword evidence="2 6" id="KW-0489">Methyltransferase</keyword>
<dbReference type="InterPro" id="IPR029026">
    <property type="entry name" value="tRNA_m1G_MTases_N"/>
</dbReference>
<dbReference type="GO" id="GO:0008173">
    <property type="term" value="F:RNA methyltransferase activity"/>
    <property type="evidence" value="ECO:0007669"/>
    <property type="project" value="InterPro"/>
</dbReference>
<dbReference type="InterPro" id="IPR029064">
    <property type="entry name" value="Ribosomal_eL30-like_sf"/>
</dbReference>
<evidence type="ECO:0000313" key="6">
    <source>
        <dbReference type="EMBL" id="HJE39279.1"/>
    </source>
</evidence>
<dbReference type="GO" id="GO:0003723">
    <property type="term" value="F:RNA binding"/>
    <property type="evidence" value="ECO:0007669"/>
    <property type="project" value="InterPro"/>
</dbReference>
<evidence type="ECO:0000259" key="4">
    <source>
        <dbReference type="Pfam" id="PF00588"/>
    </source>
</evidence>
<dbReference type="Pfam" id="PF00588">
    <property type="entry name" value="SpoU_methylase"/>
    <property type="match status" value="1"/>
</dbReference>
<sequence>MILTSAIIKTVASLDKASHRRREGLFMVEGTKAVADTIGLFDLHMLICTAAWEESHPALVDGLEVTRATARDLSRMSHMSTPPEVIAVYRLPVYAFEPRRLRGGLVLALDTIQDPGNLGTIIRTADWMGVRDIIASRETVDCFSPKVVQATMGSIVRVKVHYCDLPATLAALREGGMPVYGTVLGGDDIYAADLRPEGVIVVGNEGRGISAEVLAQVTERVTIPSYPRGGAAHGESLNAAVATAIVLAAFRFR</sequence>
<protein>
    <submittedName>
        <fullName evidence="6">RNA methyltransferase</fullName>
    </submittedName>
</protein>
<organism evidence="6 7">
    <name type="scientific">Candidatus Amulumruptor caecigallinarius</name>
    <dbReference type="NCBI Taxonomy" id="2109911"/>
    <lineage>
        <taxon>Bacteria</taxon>
        <taxon>Pseudomonadati</taxon>
        <taxon>Bacteroidota</taxon>
        <taxon>Bacteroidia</taxon>
        <taxon>Bacteroidales</taxon>
        <taxon>Muribaculaceae</taxon>
        <taxon>Candidatus Amulumruptor</taxon>
    </lineage>
</organism>
<dbReference type="GO" id="GO:0032259">
    <property type="term" value="P:methylation"/>
    <property type="evidence" value="ECO:0007669"/>
    <property type="project" value="UniProtKB-KW"/>
</dbReference>